<feature type="transmembrane region" description="Helical" evidence="1">
    <location>
        <begin position="7"/>
        <end position="30"/>
    </location>
</feature>
<organism evidence="3 4">
    <name type="scientific">Paenibacillus dokdonensis</name>
    <dbReference type="NCBI Taxonomy" id="2567944"/>
    <lineage>
        <taxon>Bacteria</taxon>
        <taxon>Bacillati</taxon>
        <taxon>Bacillota</taxon>
        <taxon>Bacilli</taxon>
        <taxon>Bacillales</taxon>
        <taxon>Paenibacillaceae</taxon>
        <taxon>Paenibacillus</taxon>
    </lineage>
</organism>
<evidence type="ECO:0000256" key="1">
    <source>
        <dbReference type="SAM" id="Phobius"/>
    </source>
</evidence>
<dbReference type="EMBL" id="JARLKZ010000016">
    <property type="protein sequence ID" value="MEC0242544.1"/>
    <property type="molecule type" value="Genomic_DNA"/>
</dbReference>
<gene>
    <name evidence="3" type="ORF">P4H66_22280</name>
</gene>
<proteinExistence type="predicted"/>
<accession>A0ABU6GS44</accession>
<feature type="domain" description="DUF5301" evidence="2">
    <location>
        <begin position="45"/>
        <end position="118"/>
    </location>
</feature>
<evidence type="ECO:0000313" key="4">
    <source>
        <dbReference type="Proteomes" id="UP001344632"/>
    </source>
</evidence>
<evidence type="ECO:0000259" key="2">
    <source>
        <dbReference type="Pfam" id="PF17225"/>
    </source>
</evidence>
<reference evidence="3 4" key="1">
    <citation type="submission" date="2023-03" db="EMBL/GenBank/DDBJ databases">
        <title>Bacillus Genome Sequencing.</title>
        <authorList>
            <person name="Dunlap C."/>
        </authorList>
    </citation>
    <scope>NUCLEOTIDE SEQUENCE [LARGE SCALE GENOMIC DNA]</scope>
    <source>
        <strain evidence="3 4">BD-525</strain>
    </source>
</reference>
<evidence type="ECO:0000313" key="3">
    <source>
        <dbReference type="EMBL" id="MEC0242544.1"/>
    </source>
</evidence>
<dbReference type="Proteomes" id="UP001344632">
    <property type="component" value="Unassembled WGS sequence"/>
</dbReference>
<comment type="caution">
    <text evidence="3">The sequence shown here is derived from an EMBL/GenBank/DDBJ whole genome shotgun (WGS) entry which is preliminary data.</text>
</comment>
<dbReference type="RefSeq" id="WP_326090318.1">
    <property type="nucleotide sequence ID" value="NZ_JARLKZ010000016.1"/>
</dbReference>
<sequence length="152" mass="18037">MKKYDKYIPLFVILYILALFGTVFYTVGLFTSFEREVSTGIIEGKEVTSIQINRLESSTDQEIIVKDKKEIAEIMDSFSKVKLRETNSSHIRFKVSYWMMIRVNNERRLLLTLYDDKFLTIYNPEKSKDKSRVYKIRNKYDLKSIEDAFTSQ</sequence>
<keyword evidence="4" id="KW-1185">Reference proteome</keyword>
<protein>
    <submittedName>
        <fullName evidence="3">DUF5301 domain-containing protein</fullName>
    </submittedName>
</protein>
<keyword evidence="1" id="KW-0472">Membrane</keyword>
<dbReference type="InterPro" id="IPR033782">
    <property type="entry name" value="DUF5301"/>
</dbReference>
<keyword evidence="1" id="KW-0812">Transmembrane</keyword>
<dbReference type="Pfam" id="PF17225">
    <property type="entry name" value="DUF5301"/>
    <property type="match status" value="1"/>
</dbReference>
<name>A0ABU6GS44_9BACL</name>
<keyword evidence="1" id="KW-1133">Transmembrane helix</keyword>